<dbReference type="EnsemblFungi" id="MAPG_01478T0">
    <property type="protein sequence ID" value="MAPG_01478T0"/>
    <property type="gene ID" value="MAPG_01478"/>
</dbReference>
<dbReference type="VEuPathDB" id="FungiDB:MAPG_01478"/>
<feature type="region of interest" description="Disordered" evidence="2">
    <location>
        <begin position="1"/>
        <end position="189"/>
    </location>
</feature>
<evidence type="ECO:0000313" key="4">
    <source>
        <dbReference type="EnsemblFungi" id="MAPG_01478T0"/>
    </source>
</evidence>
<dbReference type="eggNOG" id="ENOG502RMQK">
    <property type="taxonomic scope" value="Eukaryota"/>
</dbReference>
<name>A0A0C4DNT3_MAGP6</name>
<gene>
    <name evidence="3" type="ORF">MAPG_01478</name>
</gene>
<accession>A0A0C4DNT3</accession>
<dbReference type="AlphaFoldDB" id="A0A0C4DNT3"/>
<protein>
    <submittedName>
        <fullName evidence="3 4">Uncharacterized protein</fullName>
    </submittedName>
</protein>
<dbReference type="OrthoDB" id="10534190at2759"/>
<proteinExistence type="predicted"/>
<reference evidence="4" key="4">
    <citation type="journal article" date="2015" name="G3 (Bethesda)">
        <title>Genome sequences of three phytopathogenic species of the Magnaporthaceae family of fungi.</title>
        <authorList>
            <person name="Okagaki L.H."/>
            <person name="Nunes C.C."/>
            <person name="Sailsbery J."/>
            <person name="Clay B."/>
            <person name="Brown D."/>
            <person name="John T."/>
            <person name="Oh Y."/>
            <person name="Young N."/>
            <person name="Fitzgerald M."/>
            <person name="Haas B.J."/>
            <person name="Zeng Q."/>
            <person name="Young S."/>
            <person name="Adiconis X."/>
            <person name="Fan L."/>
            <person name="Levin J.Z."/>
            <person name="Mitchell T.K."/>
            <person name="Okubara P.A."/>
            <person name="Farman M.L."/>
            <person name="Kohn L.M."/>
            <person name="Birren B."/>
            <person name="Ma L.-J."/>
            <person name="Dean R.A."/>
        </authorList>
    </citation>
    <scope>NUCLEOTIDE SEQUENCE</scope>
    <source>
        <strain evidence="4">ATCC 64411 / 73-15</strain>
    </source>
</reference>
<evidence type="ECO:0000313" key="3">
    <source>
        <dbReference type="EMBL" id="KLU82406.1"/>
    </source>
</evidence>
<dbReference type="EMBL" id="GL876966">
    <property type="protein sequence ID" value="KLU82406.1"/>
    <property type="molecule type" value="Genomic_DNA"/>
</dbReference>
<feature type="compositionally biased region" description="Low complexity" evidence="2">
    <location>
        <begin position="357"/>
        <end position="371"/>
    </location>
</feature>
<feature type="compositionally biased region" description="Low complexity" evidence="2">
    <location>
        <begin position="117"/>
        <end position="130"/>
    </location>
</feature>
<keyword evidence="1" id="KW-0175">Coiled coil</keyword>
<evidence type="ECO:0000256" key="1">
    <source>
        <dbReference type="SAM" id="Coils"/>
    </source>
</evidence>
<feature type="compositionally biased region" description="Acidic residues" evidence="2">
    <location>
        <begin position="44"/>
        <end position="55"/>
    </location>
</feature>
<evidence type="ECO:0000313" key="5">
    <source>
        <dbReference type="Proteomes" id="UP000011715"/>
    </source>
</evidence>
<reference evidence="3" key="2">
    <citation type="submission" date="2010-05" db="EMBL/GenBank/DDBJ databases">
        <title>The Genome Sequence of Magnaporthe poae strain ATCC 64411.</title>
        <authorList>
            <consortium name="The Broad Institute Genome Sequencing Platform"/>
            <consortium name="Broad Institute Genome Sequencing Center for Infectious Disease"/>
            <person name="Ma L.-J."/>
            <person name="Dead R."/>
            <person name="Young S."/>
            <person name="Zeng Q."/>
            <person name="Koehrsen M."/>
            <person name="Alvarado L."/>
            <person name="Berlin A."/>
            <person name="Chapman S.B."/>
            <person name="Chen Z."/>
            <person name="Freedman E."/>
            <person name="Gellesch M."/>
            <person name="Goldberg J."/>
            <person name="Griggs A."/>
            <person name="Gujja S."/>
            <person name="Heilman E.R."/>
            <person name="Heiman D."/>
            <person name="Hepburn T."/>
            <person name="Howarth C."/>
            <person name="Jen D."/>
            <person name="Larson L."/>
            <person name="Mehta T."/>
            <person name="Neiman D."/>
            <person name="Pearson M."/>
            <person name="Roberts A."/>
            <person name="Saif S."/>
            <person name="Shea T."/>
            <person name="Shenoy N."/>
            <person name="Sisk P."/>
            <person name="Stolte C."/>
            <person name="Sykes S."/>
            <person name="Walk T."/>
            <person name="White J."/>
            <person name="Yandava C."/>
            <person name="Haas B."/>
            <person name="Nusbaum C."/>
            <person name="Birren B."/>
        </authorList>
    </citation>
    <scope>NUCLEOTIDE SEQUENCE</scope>
    <source>
        <strain evidence="3">ATCC 64411</strain>
    </source>
</reference>
<dbReference type="EMBL" id="ADBL01000356">
    <property type="status" value="NOT_ANNOTATED_CDS"/>
    <property type="molecule type" value="Genomic_DNA"/>
</dbReference>
<feature type="compositionally biased region" description="Acidic residues" evidence="2">
    <location>
        <begin position="87"/>
        <end position="97"/>
    </location>
</feature>
<evidence type="ECO:0000256" key="2">
    <source>
        <dbReference type="SAM" id="MobiDB-lite"/>
    </source>
</evidence>
<reference evidence="3" key="3">
    <citation type="submission" date="2011-03" db="EMBL/GenBank/DDBJ databases">
        <title>Annotation of Magnaporthe poae ATCC 64411.</title>
        <authorList>
            <person name="Ma L.-J."/>
            <person name="Dead R."/>
            <person name="Young S.K."/>
            <person name="Zeng Q."/>
            <person name="Gargeya S."/>
            <person name="Fitzgerald M."/>
            <person name="Haas B."/>
            <person name="Abouelleil A."/>
            <person name="Alvarado L."/>
            <person name="Arachchi H.M."/>
            <person name="Berlin A."/>
            <person name="Brown A."/>
            <person name="Chapman S.B."/>
            <person name="Chen Z."/>
            <person name="Dunbar C."/>
            <person name="Freedman E."/>
            <person name="Gearin G."/>
            <person name="Gellesch M."/>
            <person name="Goldberg J."/>
            <person name="Griggs A."/>
            <person name="Gujja S."/>
            <person name="Heiman D."/>
            <person name="Howarth C."/>
            <person name="Larson L."/>
            <person name="Lui A."/>
            <person name="MacDonald P.J.P."/>
            <person name="Mehta T."/>
            <person name="Montmayeur A."/>
            <person name="Murphy C."/>
            <person name="Neiman D."/>
            <person name="Pearson M."/>
            <person name="Priest M."/>
            <person name="Roberts A."/>
            <person name="Saif S."/>
            <person name="Shea T."/>
            <person name="Shenoy N."/>
            <person name="Sisk P."/>
            <person name="Stolte C."/>
            <person name="Sykes S."/>
            <person name="Yandava C."/>
            <person name="Wortman J."/>
            <person name="Nusbaum C."/>
            <person name="Birren B."/>
        </authorList>
    </citation>
    <scope>NUCLEOTIDE SEQUENCE</scope>
    <source>
        <strain evidence="3">ATCC 64411</strain>
    </source>
</reference>
<feature type="region of interest" description="Disordered" evidence="2">
    <location>
        <begin position="356"/>
        <end position="401"/>
    </location>
</feature>
<dbReference type="Proteomes" id="UP000011715">
    <property type="component" value="Unassembled WGS sequence"/>
</dbReference>
<reference evidence="5" key="1">
    <citation type="submission" date="2010-05" db="EMBL/GenBank/DDBJ databases">
        <title>The genome sequence of Magnaporthe poae strain ATCC 64411.</title>
        <authorList>
            <person name="Ma L.-J."/>
            <person name="Dead R."/>
            <person name="Young S."/>
            <person name="Zeng Q."/>
            <person name="Koehrsen M."/>
            <person name="Alvarado L."/>
            <person name="Berlin A."/>
            <person name="Chapman S.B."/>
            <person name="Chen Z."/>
            <person name="Freedman E."/>
            <person name="Gellesch M."/>
            <person name="Goldberg J."/>
            <person name="Griggs A."/>
            <person name="Gujja S."/>
            <person name="Heilman E.R."/>
            <person name="Heiman D."/>
            <person name="Hepburn T."/>
            <person name="Howarth C."/>
            <person name="Jen D."/>
            <person name="Larson L."/>
            <person name="Mehta T."/>
            <person name="Neiman D."/>
            <person name="Pearson M."/>
            <person name="Roberts A."/>
            <person name="Saif S."/>
            <person name="Shea T."/>
            <person name="Shenoy N."/>
            <person name="Sisk P."/>
            <person name="Stolte C."/>
            <person name="Sykes S."/>
            <person name="Walk T."/>
            <person name="White J."/>
            <person name="Yandava C."/>
            <person name="Haas B."/>
            <person name="Nusbaum C."/>
            <person name="Birren B."/>
        </authorList>
    </citation>
    <scope>NUCLEOTIDE SEQUENCE [LARGE SCALE GENOMIC DNA]</scope>
    <source>
        <strain evidence="5">ATCC 64411 / 73-15</strain>
    </source>
</reference>
<organism evidence="4 5">
    <name type="scientific">Magnaporthiopsis poae (strain ATCC 64411 / 73-15)</name>
    <name type="common">Kentucky bluegrass fungus</name>
    <name type="synonym">Magnaporthe poae</name>
    <dbReference type="NCBI Taxonomy" id="644358"/>
    <lineage>
        <taxon>Eukaryota</taxon>
        <taxon>Fungi</taxon>
        <taxon>Dikarya</taxon>
        <taxon>Ascomycota</taxon>
        <taxon>Pezizomycotina</taxon>
        <taxon>Sordariomycetes</taxon>
        <taxon>Sordariomycetidae</taxon>
        <taxon>Magnaporthales</taxon>
        <taxon>Magnaporthaceae</taxon>
        <taxon>Magnaporthiopsis</taxon>
    </lineage>
</organism>
<feature type="compositionally biased region" description="Low complexity" evidence="2">
    <location>
        <begin position="71"/>
        <end position="86"/>
    </location>
</feature>
<keyword evidence="5" id="KW-1185">Reference proteome</keyword>
<reference evidence="4" key="5">
    <citation type="submission" date="2015-06" db="UniProtKB">
        <authorList>
            <consortium name="EnsemblFungi"/>
        </authorList>
    </citation>
    <scope>IDENTIFICATION</scope>
    <source>
        <strain evidence="4">ATCC 64411</strain>
    </source>
</reference>
<feature type="compositionally biased region" description="Low complexity" evidence="2">
    <location>
        <begin position="34"/>
        <end position="43"/>
    </location>
</feature>
<feature type="coiled-coil region" evidence="1">
    <location>
        <begin position="254"/>
        <end position="302"/>
    </location>
</feature>
<sequence length="589" mass="64972">MQLIVEDASPDEIQSPVSDESLEGIRVPNNSPRSPESSASEDLASSDDQQDDPEETQSLVSDESLEGIRVPNNSPRSPASSASEELASIDDEQDTPEEVQSLVSDEFLEGIIVPHNSPASSASPASAEPASTDDQQDATLELEAGHTSPEHQQDATPEPRAGDTSPEHNPVYQQDVMPEPKAGLTSPEHNPEYQRLAQVQLEIAGKMLAMDCGTTDPTETAASLARYPKRYFEMANDDYQVICYHHGNERGSFFKHLEEMSAGIEAENTRLKEENAELEADMANMKKAMDALLTEREQLKTQIETDASKKKSVARQLGETTLDRATLLNVMDAIQEPIADILDEIEWCVAVVGNSGKGQQAQQPDQTGQTEQTERGNVPGPSASLGVKRSNSDDGNDGGAVANKRLKTVEADDKALVPQPFNVLTSISLADLGPLLDFTRKVVPQMLWSQIRDMKPIPRAFEWPEGSCQMWILRCPFHLDRKPCAMSNYTGWYDIAPTGAASFGVNHICADHQYPHFDTKTLVERHGTRIIANGYCSKMREDKFRDRVIAETRELNIVEQQAKKQRLLDANEQAREYMAKCRAITAVVD</sequence>